<dbReference type="PANTHER" id="PTHR24256">
    <property type="entry name" value="TRYPTASE-RELATED"/>
    <property type="match status" value="1"/>
</dbReference>
<gene>
    <name evidence="3" type="ORF">LSAA_13023</name>
</gene>
<dbReference type="InterPro" id="IPR051487">
    <property type="entry name" value="Ser/Thr_Proteases_Immune/Dev"/>
</dbReference>
<dbReference type="PROSITE" id="PS50240">
    <property type="entry name" value="TRYPSIN_DOM"/>
    <property type="match status" value="1"/>
</dbReference>
<organism evidence="3 4">
    <name type="scientific">Lepeophtheirus salmonis</name>
    <name type="common">Salmon louse</name>
    <name type="synonym">Caligus salmonis</name>
    <dbReference type="NCBI Taxonomy" id="72036"/>
    <lineage>
        <taxon>Eukaryota</taxon>
        <taxon>Metazoa</taxon>
        <taxon>Ecdysozoa</taxon>
        <taxon>Arthropoda</taxon>
        <taxon>Crustacea</taxon>
        <taxon>Multicrustacea</taxon>
        <taxon>Hexanauplia</taxon>
        <taxon>Copepoda</taxon>
        <taxon>Siphonostomatoida</taxon>
        <taxon>Caligidae</taxon>
        <taxon>Lepeophtheirus</taxon>
    </lineage>
</organism>
<evidence type="ECO:0000313" key="3">
    <source>
        <dbReference type="EMBL" id="CAF3000253.1"/>
    </source>
</evidence>
<reference evidence="3" key="1">
    <citation type="submission" date="2021-02" db="EMBL/GenBank/DDBJ databases">
        <authorList>
            <person name="Bekaert M."/>
        </authorList>
    </citation>
    <scope>NUCLEOTIDE SEQUENCE</scope>
    <source>
        <strain evidence="3">IoA-00</strain>
    </source>
</reference>
<sequence>MWSLLVLVIPLTFSNFVYSFSTVLYPSCGSSPLKQRRGCTPNSNRITNGGLPAVVSCGGSIISSNSVLTAAHCFNARTYSNVQYYYDIERTSVYAGGNGDKQSGTKLEIKKIIRHPRFQTTENGLINDLAIITMKEEFKFSTNIQAICLPLFNSSIPNIGSTIVASGWGKTSSTGTTCPSHLLRGDLQVYSF</sequence>
<comment type="similarity">
    <text evidence="2">Belongs to the peptidase S1 family. CLIP subfamily.</text>
</comment>
<dbReference type="OrthoDB" id="6339452at2759"/>
<dbReference type="AlphaFoldDB" id="A0A7R8D4X2"/>
<evidence type="ECO:0000256" key="2">
    <source>
        <dbReference type="ARBA" id="ARBA00024195"/>
    </source>
</evidence>
<proteinExistence type="inferred from homology"/>
<keyword evidence="4" id="KW-1185">Reference proteome</keyword>
<evidence type="ECO:0000313" key="4">
    <source>
        <dbReference type="Proteomes" id="UP000675881"/>
    </source>
</evidence>
<name>A0A7R8D4X2_LEPSM</name>
<dbReference type="InterPro" id="IPR043504">
    <property type="entry name" value="Peptidase_S1_PA_chymotrypsin"/>
</dbReference>
<dbReference type="Gene3D" id="2.40.10.10">
    <property type="entry name" value="Trypsin-like serine proteases"/>
    <property type="match status" value="1"/>
</dbReference>
<dbReference type="InterPro" id="IPR009003">
    <property type="entry name" value="Peptidase_S1_PA"/>
</dbReference>
<dbReference type="GO" id="GO:0004252">
    <property type="term" value="F:serine-type endopeptidase activity"/>
    <property type="evidence" value="ECO:0007669"/>
    <property type="project" value="InterPro"/>
</dbReference>
<dbReference type="Proteomes" id="UP000675881">
    <property type="component" value="Chromosome 7"/>
</dbReference>
<dbReference type="InterPro" id="IPR001254">
    <property type="entry name" value="Trypsin_dom"/>
</dbReference>
<dbReference type="Pfam" id="PF00089">
    <property type="entry name" value="Trypsin"/>
    <property type="match status" value="1"/>
</dbReference>
<accession>A0A7R8D4X2</accession>
<dbReference type="PROSITE" id="PS00134">
    <property type="entry name" value="TRYPSIN_HIS"/>
    <property type="match status" value="1"/>
</dbReference>
<keyword evidence="1" id="KW-1015">Disulfide bond</keyword>
<dbReference type="FunFam" id="2.40.10.10:FF:000068">
    <property type="entry name" value="transmembrane protease serine 2"/>
    <property type="match status" value="1"/>
</dbReference>
<dbReference type="GO" id="GO:0006508">
    <property type="term" value="P:proteolysis"/>
    <property type="evidence" value="ECO:0007669"/>
    <property type="project" value="InterPro"/>
</dbReference>
<dbReference type="SUPFAM" id="SSF50494">
    <property type="entry name" value="Trypsin-like serine proteases"/>
    <property type="match status" value="1"/>
</dbReference>
<dbReference type="InterPro" id="IPR018114">
    <property type="entry name" value="TRYPSIN_HIS"/>
</dbReference>
<evidence type="ECO:0000256" key="1">
    <source>
        <dbReference type="ARBA" id="ARBA00023157"/>
    </source>
</evidence>
<dbReference type="EMBL" id="HG994586">
    <property type="protein sequence ID" value="CAF3000253.1"/>
    <property type="molecule type" value="Genomic_DNA"/>
</dbReference>
<dbReference type="SMART" id="SM00020">
    <property type="entry name" value="Tryp_SPc"/>
    <property type="match status" value="1"/>
</dbReference>
<protein>
    <submittedName>
        <fullName evidence="3">(salmon louse) hypothetical protein</fullName>
    </submittedName>
</protein>